<feature type="transmembrane region" description="Helical" evidence="1">
    <location>
        <begin position="285"/>
        <end position="309"/>
    </location>
</feature>
<name>A0AAN8IXK6_TRICO</name>
<dbReference type="PANTHER" id="PTHR22943:SF248">
    <property type="entry name" value="SEVEN TM RECEPTOR"/>
    <property type="match status" value="1"/>
</dbReference>
<evidence type="ECO:0000313" key="3">
    <source>
        <dbReference type="Proteomes" id="UP001331761"/>
    </source>
</evidence>
<proteinExistence type="predicted"/>
<organism evidence="2 3">
    <name type="scientific">Trichostrongylus colubriformis</name>
    <name type="common">Black scour worm</name>
    <dbReference type="NCBI Taxonomy" id="6319"/>
    <lineage>
        <taxon>Eukaryota</taxon>
        <taxon>Metazoa</taxon>
        <taxon>Ecdysozoa</taxon>
        <taxon>Nematoda</taxon>
        <taxon>Chromadorea</taxon>
        <taxon>Rhabditida</taxon>
        <taxon>Rhabditina</taxon>
        <taxon>Rhabditomorpha</taxon>
        <taxon>Strongyloidea</taxon>
        <taxon>Trichostrongylidae</taxon>
        <taxon>Trichostrongylus</taxon>
    </lineage>
</organism>
<dbReference type="PANTHER" id="PTHR22943">
    <property type="entry name" value="7-TRANSMEMBRANE DOMAIN RECEPTOR C.ELEGANS"/>
    <property type="match status" value="1"/>
</dbReference>
<reference evidence="2 3" key="1">
    <citation type="submission" date="2019-10" db="EMBL/GenBank/DDBJ databases">
        <title>Assembly and Annotation for the nematode Trichostrongylus colubriformis.</title>
        <authorList>
            <person name="Martin J."/>
        </authorList>
    </citation>
    <scope>NUCLEOTIDE SEQUENCE [LARGE SCALE GENOMIC DNA]</scope>
    <source>
        <strain evidence="2">G859</strain>
        <tissue evidence="2">Whole worm</tissue>
    </source>
</reference>
<keyword evidence="3" id="KW-1185">Reference proteome</keyword>
<dbReference type="AlphaFoldDB" id="A0AAN8IXK6"/>
<feature type="transmembrane region" description="Helical" evidence="1">
    <location>
        <begin position="315"/>
        <end position="339"/>
    </location>
</feature>
<keyword evidence="1" id="KW-0812">Transmembrane</keyword>
<feature type="transmembrane region" description="Helical" evidence="1">
    <location>
        <begin position="190"/>
        <end position="212"/>
    </location>
</feature>
<gene>
    <name evidence="2" type="ORF">GCK32_004767</name>
</gene>
<feature type="transmembrane region" description="Helical" evidence="1">
    <location>
        <begin position="88"/>
        <end position="110"/>
    </location>
</feature>
<dbReference type="EMBL" id="WIXE01021542">
    <property type="protein sequence ID" value="KAK5968299.1"/>
    <property type="molecule type" value="Genomic_DNA"/>
</dbReference>
<dbReference type="Pfam" id="PF10326">
    <property type="entry name" value="7TM_GPCR_Str"/>
    <property type="match status" value="2"/>
</dbReference>
<evidence type="ECO:0000256" key="1">
    <source>
        <dbReference type="SAM" id="Phobius"/>
    </source>
</evidence>
<feature type="transmembrane region" description="Helical" evidence="1">
    <location>
        <begin position="43"/>
        <end position="61"/>
    </location>
</feature>
<keyword evidence="1" id="KW-0472">Membrane</keyword>
<evidence type="ECO:0000313" key="2">
    <source>
        <dbReference type="EMBL" id="KAK5968299.1"/>
    </source>
</evidence>
<sequence>MSVERDSLPAPVYAISAFSLICNVVLLYIYITCPLKKIKSYKYFFLLYVIQGVLYSTTFALDLPRVIAQDSFVIIICAGVVSQKPLSVVLHLTYCMTFFASVVLVTNSFVYRYLQVCRPSLFGQLSTKKTLLMGVFVNFLIFTNIFTVLYNALWPDENFIKFVNTTVRIPGVGISDATFFGFSVEYGMDVLHITMITEIVFLLVSICSLNVYCANKIKAFLKNASKSNNFLMLQRQMFAQLLVQSFNQYRQSTLEIGPGLPIYLRQISVPCPTATYKNDVLNSHIFQACCPLLFLVTPFTFATSLPFIGIDSNNLITNTITIVFAMYPIFNPIIIIMFVNEYRTFILINLKLKKPAGHATESMFIGSHKIAYKRRVSSVHI</sequence>
<feature type="transmembrane region" description="Helical" evidence="1">
    <location>
        <begin position="12"/>
        <end position="31"/>
    </location>
</feature>
<feature type="transmembrane region" description="Helical" evidence="1">
    <location>
        <begin position="131"/>
        <end position="153"/>
    </location>
</feature>
<comment type="caution">
    <text evidence="2">The sequence shown here is derived from an EMBL/GenBank/DDBJ whole genome shotgun (WGS) entry which is preliminary data.</text>
</comment>
<dbReference type="Proteomes" id="UP001331761">
    <property type="component" value="Unassembled WGS sequence"/>
</dbReference>
<protein>
    <submittedName>
        <fullName evidence="2">Uncharacterized protein</fullName>
    </submittedName>
</protein>
<keyword evidence="1" id="KW-1133">Transmembrane helix</keyword>
<dbReference type="InterPro" id="IPR019428">
    <property type="entry name" value="7TM_GPCR_serpentine_rcpt_Str"/>
</dbReference>
<accession>A0AAN8IXK6</accession>